<dbReference type="PROSITE" id="PS51194">
    <property type="entry name" value="HELICASE_CTER"/>
    <property type="match status" value="1"/>
</dbReference>
<dbReference type="Proteomes" id="UP001428290">
    <property type="component" value="Unassembled WGS sequence"/>
</dbReference>
<dbReference type="RefSeq" id="WP_345724631.1">
    <property type="nucleotide sequence ID" value="NZ_BAABRU010000030.1"/>
</dbReference>
<gene>
    <name evidence="2" type="ORF">Hgul01_04870</name>
</gene>
<dbReference type="CDD" id="cd18785">
    <property type="entry name" value="SF2_C"/>
    <property type="match status" value="1"/>
</dbReference>
<comment type="caution">
    <text evidence="2">The sequence shown here is derived from an EMBL/GenBank/DDBJ whole genome shotgun (WGS) entry which is preliminary data.</text>
</comment>
<dbReference type="Gene3D" id="3.40.50.300">
    <property type="entry name" value="P-loop containing nucleotide triphosphate hydrolases"/>
    <property type="match status" value="1"/>
</dbReference>
<sequence>MAESILTPPDPFTIRDELETLIVRDLLGPAGGEQEEVHEVSVRDRYLVGMLAPRKQQIIPELHDDFERSALTSDEPPLDVGTTQAPSMFPSSMGLTCSVIPQATTLMVTMTWGKYQRISREEADGSSTRIWKREARGGHWQLVLKPGTTTWTPDPDEPAVHGRAVIRQRADGWSVSLFLHNMQDEPPRMRDSAWIFQPHIRLTDPDGEAIFRQRMRTTLPTDREAQAVAMRYRTVVEFAVGHGVSVQATRDATHPHWATMLETTIVPVADVPVSTEPNHTEAPELVSLVVDMDRLSRTPMGQFTAALQPLCVAYARWITDQTARLNTDQTFAAWGDVADDTRTHWEHALTRMQAGIALLDRDPQAAEAFRFANQAMARQRMQSLYAEARRRGQPVTRETFDQPQYRSWRAFQLGFFLLNLPGLTLLPHPDRATTPEALADLLWYPTGGGKTEAYLGLTAYTLAIRRLQGVVAGRSGMDGVAVIMRYTLRLLTLQQFQRASALICACETLRREAAATGDHRWGTTPFRIGLWVGQRTTPNTTTQSKEVLKTQHRGGYGSFGSTGSPAQLTNCPWCGSSIEPGRDISVNEARGRTLMYCGDPRGECPFSRRNAQYEGLPVVVVDEEIYRLLPALLIATVDKFAQLPWNGCTQMLFGHVDRYCERHGFGSPELGDESAHRALPNEGLPAVTVRAHAPLRPPDLIIQDELHLLSGPLGTLVGLYETAIDRLCTWTVHQHTIRPKVIASTATVRRADHQVHAVFVRKLAIFPPPGFDANDSFFAMERPITPSTPGRRYLGICAIGKRQKAVLIRVYVALLAAAQTLYERYGEAVDPWMTLVGYFNAMRDLGGARRLVDDDIRTRLAKMSQRGLANRRAPNVEELTSRKSAEDIPQLLDALEIPFRTEPSAKRPLDVVLATNMLSVGVDVKRLGAMVVNGQPKTTAEYIQATSRVGRSTPGLVLSILNWSRPRDLSHYEQFVQYHATFYQHVEAISVTPFAARALDRGLAAVLVSLIRLYGHAYTENLQAGHIDRDHPVVTAMVQVLTERAGLVTGQAVIGHHVHAEIAHLLDVWLNKIHYRHAGVRLGYRSKNDGQTEGLLQVPNADTWTDFTCLNSLRDVEPTTNLLLHDHGFEQDSLRPWSAALVQGEDE</sequence>
<evidence type="ECO:0000313" key="2">
    <source>
        <dbReference type="EMBL" id="GAA5531046.1"/>
    </source>
</evidence>
<dbReference type="InterPro" id="IPR027417">
    <property type="entry name" value="P-loop_NTPase"/>
</dbReference>
<feature type="domain" description="Helicase C-terminal" evidence="1">
    <location>
        <begin position="821"/>
        <end position="990"/>
    </location>
</feature>
<dbReference type="Pfam" id="PF00271">
    <property type="entry name" value="Helicase_C"/>
    <property type="match status" value="1"/>
</dbReference>
<keyword evidence="3" id="KW-1185">Reference proteome</keyword>
<dbReference type="NCBIfam" id="NF038325">
    <property type="entry name" value="DISARM_DrmAS"/>
    <property type="match status" value="1"/>
</dbReference>
<dbReference type="EMBL" id="BAABRU010000030">
    <property type="protein sequence ID" value="GAA5531046.1"/>
    <property type="molecule type" value="Genomic_DNA"/>
</dbReference>
<organism evidence="2 3">
    <name type="scientific">Herpetosiphon gulosus</name>
    <dbReference type="NCBI Taxonomy" id="1973496"/>
    <lineage>
        <taxon>Bacteria</taxon>
        <taxon>Bacillati</taxon>
        <taxon>Chloroflexota</taxon>
        <taxon>Chloroflexia</taxon>
        <taxon>Herpetosiphonales</taxon>
        <taxon>Herpetosiphonaceae</taxon>
        <taxon>Herpetosiphon</taxon>
    </lineage>
</organism>
<dbReference type="SUPFAM" id="SSF52540">
    <property type="entry name" value="P-loop containing nucleoside triphosphate hydrolases"/>
    <property type="match status" value="1"/>
</dbReference>
<protein>
    <recommendedName>
        <fullName evidence="1">Helicase C-terminal domain-containing protein</fullName>
    </recommendedName>
</protein>
<name>A0ABP9X6P7_9CHLR</name>
<evidence type="ECO:0000259" key="1">
    <source>
        <dbReference type="PROSITE" id="PS51194"/>
    </source>
</evidence>
<proteinExistence type="predicted"/>
<reference evidence="2 3" key="1">
    <citation type="submission" date="2024-02" db="EMBL/GenBank/DDBJ databases">
        <title>Herpetosiphon gulosus NBRC 112829.</title>
        <authorList>
            <person name="Ichikawa N."/>
            <person name="Katano-Makiyama Y."/>
            <person name="Hidaka K."/>
        </authorList>
    </citation>
    <scope>NUCLEOTIDE SEQUENCE [LARGE SCALE GENOMIC DNA]</scope>
    <source>
        <strain evidence="2 3">NBRC 112829</strain>
    </source>
</reference>
<dbReference type="InterPro" id="IPR001650">
    <property type="entry name" value="Helicase_C-like"/>
</dbReference>
<evidence type="ECO:0000313" key="3">
    <source>
        <dbReference type="Proteomes" id="UP001428290"/>
    </source>
</evidence>
<accession>A0ABP9X6P7</accession>